<evidence type="ECO:0000256" key="2">
    <source>
        <dbReference type="ARBA" id="ARBA00012727"/>
    </source>
</evidence>
<organism evidence="6 7">
    <name type="scientific">Cohnella endophytica</name>
    <dbReference type="NCBI Taxonomy" id="2419778"/>
    <lineage>
        <taxon>Bacteria</taxon>
        <taxon>Bacillati</taxon>
        <taxon>Bacillota</taxon>
        <taxon>Bacilli</taxon>
        <taxon>Bacillales</taxon>
        <taxon>Paenibacillaceae</taxon>
        <taxon>Cohnella</taxon>
    </lineage>
</organism>
<evidence type="ECO:0000313" key="6">
    <source>
        <dbReference type="EMBL" id="RKP53207.1"/>
    </source>
</evidence>
<dbReference type="AlphaFoldDB" id="A0A494XRE0"/>
<dbReference type="CDD" id="cd07971">
    <property type="entry name" value="OBF_DNA_ligase_LigD"/>
    <property type="match status" value="1"/>
</dbReference>
<evidence type="ECO:0000256" key="3">
    <source>
        <dbReference type="ARBA" id="ARBA00022598"/>
    </source>
</evidence>
<dbReference type="EC" id="6.5.1.1" evidence="2"/>
<evidence type="ECO:0000313" key="7">
    <source>
        <dbReference type="Proteomes" id="UP000282076"/>
    </source>
</evidence>
<dbReference type="CDD" id="cd07906">
    <property type="entry name" value="Adenylation_DNA_ligase_LigD_LigC"/>
    <property type="match status" value="1"/>
</dbReference>
<dbReference type="Gene3D" id="2.40.50.140">
    <property type="entry name" value="Nucleic acid-binding proteins"/>
    <property type="match status" value="1"/>
</dbReference>
<sequence>MNLTPVIPFEPINSTIIPKGDNWIAQIKWDGVRMLSYYDGIEVRLINRRKNDRTMQYPEFRSPSEYCSASSFIVDGELIAFDSNKPSFHEIMKRDSLRSKKSIEIATSQVPVTLMVFDVLYCNGEWVVNRSLAERQIVLSSIIKPNPHVQIVQNFTDADGLFDVMKTHHMEGIVYKNLSSTYVISGKDSRWQKRKLHQDLNMVIGGVTYRDKVVNSILLGVFSNGSLVYVGHAGAGKLTVADWMDLTSRIEPLIIASNPFANKPTRNKDAVWVRPEIVVKVQFMEWTLGKAMRHPTIQGIVANGSIQDCTFDA</sequence>
<dbReference type="GO" id="GO:0003910">
    <property type="term" value="F:DNA ligase (ATP) activity"/>
    <property type="evidence" value="ECO:0007669"/>
    <property type="project" value="UniProtKB-EC"/>
</dbReference>
<dbReference type="InterPro" id="IPR012340">
    <property type="entry name" value="NA-bd_OB-fold"/>
</dbReference>
<dbReference type="Pfam" id="PF01068">
    <property type="entry name" value="DNA_ligase_A_M"/>
    <property type="match status" value="1"/>
</dbReference>
<name>A0A494XRE0_9BACL</name>
<dbReference type="PROSITE" id="PS50160">
    <property type="entry name" value="DNA_LIGASE_A3"/>
    <property type="match status" value="1"/>
</dbReference>
<accession>A0A494XRE0</accession>
<reference evidence="6 7" key="1">
    <citation type="submission" date="2018-10" db="EMBL/GenBank/DDBJ databases">
        <title>Cohnella sp. M2MS4P-1, whole genome shotgun sequence.</title>
        <authorList>
            <person name="Tuo L."/>
        </authorList>
    </citation>
    <scope>NUCLEOTIDE SEQUENCE [LARGE SCALE GENOMIC DNA]</scope>
    <source>
        <strain evidence="6 7">M2MS4P-1</strain>
    </source>
</reference>
<dbReference type="InterPro" id="IPR050191">
    <property type="entry name" value="ATP-dep_DNA_ligase"/>
</dbReference>
<dbReference type="EMBL" id="RBZM01000006">
    <property type="protein sequence ID" value="RKP53207.1"/>
    <property type="molecule type" value="Genomic_DNA"/>
</dbReference>
<dbReference type="PANTHER" id="PTHR45674">
    <property type="entry name" value="DNA LIGASE 1/3 FAMILY MEMBER"/>
    <property type="match status" value="1"/>
</dbReference>
<evidence type="ECO:0000256" key="1">
    <source>
        <dbReference type="ARBA" id="ARBA00007572"/>
    </source>
</evidence>
<dbReference type="InterPro" id="IPR012310">
    <property type="entry name" value="DNA_ligase_ATP-dep_cent"/>
</dbReference>
<proteinExistence type="inferred from homology"/>
<dbReference type="PANTHER" id="PTHR45674:SF4">
    <property type="entry name" value="DNA LIGASE 1"/>
    <property type="match status" value="1"/>
</dbReference>
<dbReference type="PROSITE" id="PS00697">
    <property type="entry name" value="DNA_LIGASE_A1"/>
    <property type="match status" value="1"/>
</dbReference>
<dbReference type="InterPro" id="IPR012309">
    <property type="entry name" value="DNA_ligase_ATP-dep_C"/>
</dbReference>
<dbReference type="RefSeq" id="WP_120977952.1">
    <property type="nucleotide sequence ID" value="NZ_RBZM01000006.1"/>
</dbReference>
<evidence type="ECO:0000256" key="4">
    <source>
        <dbReference type="ARBA" id="ARBA00034003"/>
    </source>
</evidence>
<dbReference type="InterPro" id="IPR016059">
    <property type="entry name" value="DNA_ligase_ATP-dep_CS"/>
</dbReference>
<comment type="catalytic activity">
    <reaction evidence="4">
        <text>ATP + (deoxyribonucleotide)n-3'-hydroxyl + 5'-phospho-(deoxyribonucleotide)m = (deoxyribonucleotide)n+m + AMP + diphosphate.</text>
        <dbReference type="EC" id="6.5.1.1"/>
    </reaction>
</comment>
<dbReference type="OrthoDB" id="9802472at2"/>
<dbReference type="GO" id="GO:0006281">
    <property type="term" value="P:DNA repair"/>
    <property type="evidence" value="ECO:0007669"/>
    <property type="project" value="InterPro"/>
</dbReference>
<comment type="similarity">
    <text evidence="1">Belongs to the ATP-dependent DNA ligase family.</text>
</comment>
<keyword evidence="3 6" id="KW-0436">Ligase</keyword>
<dbReference type="Proteomes" id="UP000282076">
    <property type="component" value="Unassembled WGS sequence"/>
</dbReference>
<gene>
    <name evidence="6" type="ORF">D7Z26_15890</name>
</gene>
<keyword evidence="7" id="KW-1185">Reference proteome</keyword>
<protein>
    <recommendedName>
        <fullName evidence="2">DNA ligase (ATP)</fullName>
        <ecNumber evidence="2">6.5.1.1</ecNumber>
    </recommendedName>
</protein>
<comment type="caution">
    <text evidence="6">The sequence shown here is derived from an EMBL/GenBank/DDBJ whole genome shotgun (WGS) entry which is preliminary data.</text>
</comment>
<dbReference type="GO" id="GO:0006310">
    <property type="term" value="P:DNA recombination"/>
    <property type="evidence" value="ECO:0007669"/>
    <property type="project" value="InterPro"/>
</dbReference>
<dbReference type="Gene3D" id="3.30.470.30">
    <property type="entry name" value="DNA ligase/mRNA capping enzyme"/>
    <property type="match status" value="1"/>
</dbReference>
<feature type="domain" description="ATP-dependent DNA ligase family profile" evidence="5">
    <location>
        <begin position="105"/>
        <end position="237"/>
    </location>
</feature>
<dbReference type="SUPFAM" id="SSF50249">
    <property type="entry name" value="Nucleic acid-binding proteins"/>
    <property type="match status" value="1"/>
</dbReference>
<dbReference type="Pfam" id="PF04679">
    <property type="entry name" value="DNA_ligase_A_C"/>
    <property type="match status" value="1"/>
</dbReference>
<dbReference type="SUPFAM" id="SSF56091">
    <property type="entry name" value="DNA ligase/mRNA capping enzyme, catalytic domain"/>
    <property type="match status" value="1"/>
</dbReference>
<dbReference type="GO" id="GO:0005524">
    <property type="term" value="F:ATP binding"/>
    <property type="evidence" value="ECO:0007669"/>
    <property type="project" value="InterPro"/>
</dbReference>
<evidence type="ECO:0000259" key="5">
    <source>
        <dbReference type="PROSITE" id="PS50160"/>
    </source>
</evidence>